<name>A0A3N4IHA7_ASCIM</name>
<accession>A0A3N4IHA7</accession>
<gene>
    <name evidence="1" type="ORF">BJ508DRAFT_177966</name>
</gene>
<dbReference type="AlphaFoldDB" id="A0A3N4IHA7"/>
<proteinExistence type="predicted"/>
<keyword evidence="2" id="KW-1185">Reference proteome</keyword>
<evidence type="ECO:0000313" key="2">
    <source>
        <dbReference type="Proteomes" id="UP000275078"/>
    </source>
</evidence>
<dbReference type="Proteomes" id="UP000275078">
    <property type="component" value="Unassembled WGS sequence"/>
</dbReference>
<dbReference type="EMBL" id="ML119653">
    <property type="protein sequence ID" value="RPA85533.1"/>
    <property type="molecule type" value="Genomic_DNA"/>
</dbReference>
<protein>
    <submittedName>
        <fullName evidence="1">Uncharacterized protein</fullName>
    </submittedName>
</protein>
<sequence length="342" mass="38867">MQSMMHRTRYRPSCSWNDTSINSVGAVPIPQVSLEFARKNHHPQFTPRTSNPFLPPNHPNPRLSSIPPFTNSQHISSVHLAPTHLPASSSSKLHFLFTKSIHITEKSQLSLESMLHHISSAFHPSVLPPRKLTNPTVFLKLRLHQDPKLRTLINAPKDRNRVAGSIFFFPDGFFPNGCGEVEGGGWVLKRFGMPPPRGLRWGSWILRGWDLEFWDLGWMGWDGMGWMGLMEMENACLDSTRLSKRNTRAHQVHECASILNNKRMNLNFTPPYRTSTSNFTPLYLPTQTLQISARVQPTAFRIHRHIAPSPATALPRGNGYFNTSRPVHRLPSAKLYCPHDPQ</sequence>
<reference evidence="1 2" key="1">
    <citation type="journal article" date="2018" name="Nat. Ecol. Evol.">
        <title>Pezizomycetes genomes reveal the molecular basis of ectomycorrhizal truffle lifestyle.</title>
        <authorList>
            <person name="Murat C."/>
            <person name="Payen T."/>
            <person name="Noel B."/>
            <person name="Kuo A."/>
            <person name="Morin E."/>
            <person name="Chen J."/>
            <person name="Kohler A."/>
            <person name="Krizsan K."/>
            <person name="Balestrini R."/>
            <person name="Da Silva C."/>
            <person name="Montanini B."/>
            <person name="Hainaut M."/>
            <person name="Levati E."/>
            <person name="Barry K.W."/>
            <person name="Belfiori B."/>
            <person name="Cichocki N."/>
            <person name="Clum A."/>
            <person name="Dockter R.B."/>
            <person name="Fauchery L."/>
            <person name="Guy J."/>
            <person name="Iotti M."/>
            <person name="Le Tacon F."/>
            <person name="Lindquist E.A."/>
            <person name="Lipzen A."/>
            <person name="Malagnac F."/>
            <person name="Mello A."/>
            <person name="Molinier V."/>
            <person name="Miyauchi S."/>
            <person name="Poulain J."/>
            <person name="Riccioni C."/>
            <person name="Rubini A."/>
            <person name="Sitrit Y."/>
            <person name="Splivallo R."/>
            <person name="Traeger S."/>
            <person name="Wang M."/>
            <person name="Zifcakova L."/>
            <person name="Wipf D."/>
            <person name="Zambonelli A."/>
            <person name="Paolocci F."/>
            <person name="Nowrousian M."/>
            <person name="Ottonello S."/>
            <person name="Baldrian P."/>
            <person name="Spatafora J.W."/>
            <person name="Henrissat B."/>
            <person name="Nagy L.G."/>
            <person name="Aury J.M."/>
            <person name="Wincker P."/>
            <person name="Grigoriev I.V."/>
            <person name="Bonfante P."/>
            <person name="Martin F.M."/>
        </authorList>
    </citation>
    <scope>NUCLEOTIDE SEQUENCE [LARGE SCALE GENOMIC DNA]</scope>
    <source>
        <strain evidence="1 2">RN42</strain>
    </source>
</reference>
<organism evidence="1 2">
    <name type="scientific">Ascobolus immersus RN42</name>
    <dbReference type="NCBI Taxonomy" id="1160509"/>
    <lineage>
        <taxon>Eukaryota</taxon>
        <taxon>Fungi</taxon>
        <taxon>Dikarya</taxon>
        <taxon>Ascomycota</taxon>
        <taxon>Pezizomycotina</taxon>
        <taxon>Pezizomycetes</taxon>
        <taxon>Pezizales</taxon>
        <taxon>Ascobolaceae</taxon>
        <taxon>Ascobolus</taxon>
    </lineage>
</organism>
<evidence type="ECO:0000313" key="1">
    <source>
        <dbReference type="EMBL" id="RPA85533.1"/>
    </source>
</evidence>